<dbReference type="Proteomes" id="UP001163603">
    <property type="component" value="Chromosome 4"/>
</dbReference>
<keyword evidence="2" id="KW-1185">Reference proteome</keyword>
<comment type="caution">
    <text evidence="1">The sequence shown here is derived from an EMBL/GenBank/DDBJ whole genome shotgun (WGS) entry which is preliminary data.</text>
</comment>
<evidence type="ECO:0000313" key="1">
    <source>
        <dbReference type="EMBL" id="KAJ0041918.1"/>
    </source>
</evidence>
<organism evidence="1 2">
    <name type="scientific">Pistacia integerrima</name>
    <dbReference type="NCBI Taxonomy" id="434235"/>
    <lineage>
        <taxon>Eukaryota</taxon>
        <taxon>Viridiplantae</taxon>
        <taxon>Streptophyta</taxon>
        <taxon>Embryophyta</taxon>
        <taxon>Tracheophyta</taxon>
        <taxon>Spermatophyta</taxon>
        <taxon>Magnoliopsida</taxon>
        <taxon>eudicotyledons</taxon>
        <taxon>Gunneridae</taxon>
        <taxon>Pentapetalae</taxon>
        <taxon>rosids</taxon>
        <taxon>malvids</taxon>
        <taxon>Sapindales</taxon>
        <taxon>Anacardiaceae</taxon>
        <taxon>Pistacia</taxon>
    </lineage>
</organism>
<dbReference type="EMBL" id="CM047739">
    <property type="protein sequence ID" value="KAJ0041918.1"/>
    <property type="molecule type" value="Genomic_DNA"/>
</dbReference>
<proteinExistence type="predicted"/>
<name>A0ACC0YTA1_9ROSI</name>
<sequence length="165" mass="18941">MSPFFLTSSDNPGNVLVSQLMNNTNYPRSKRAMMTALRAKNKFSFVYGSITKPTSDEGRELHVWNKCNSMVISWIINSLIPKLHDSVAYLHNAHELWKDLEERFSQGNAPRVHELRRELALTKQGDQSVSSYFTQLRGLWDELGTYRKAKDCTCGAAKDQLEERE</sequence>
<gene>
    <name evidence="1" type="ORF">Pint_18499</name>
</gene>
<evidence type="ECO:0000313" key="2">
    <source>
        <dbReference type="Proteomes" id="UP001163603"/>
    </source>
</evidence>
<accession>A0ACC0YTA1</accession>
<protein>
    <submittedName>
        <fullName evidence="1">Uncharacterized protein</fullName>
    </submittedName>
</protein>
<reference evidence="2" key="1">
    <citation type="journal article" date="2023" name="G3 (Bethesda)">
        <title>Genome assembly and association tests identify interacting loci associated with vigor, precocity, and sex in interspecific pistachio rootstocks.</title>
        <authorList>
            <person name="Palmer W."/>
            <person name="Jacygrad E."/>
            <person name="Sagayaradj S."/>
            <person name="Cavanaugh K."/>
            <person name="Han R."/>
            <person name="Bertier L."/>
            <person name="Beede B."/>
            <person name="Kafkas S."/>
            <person name="Golino D."/>
            <person name="Preece J."/>
            <person name="Michelmore R."/>
        </authorList>
    </citation>
    <scope>NUCLEOTIDE SEQUENCE [LARGE SCALE GENOMIC DNA]</scope>
</reference>